<evidence type="ECO:0000256" key="1">
    <source>
        <dbReference type="ARBA" id="ARBA00022614"/>
    </source>
</evidence>
<evidence type="ECO:0000256" key="2">
    <source>
        <dbReference type="ARBA" id="ARBA00022737"/>
    </source>
</evidence>
<evidence type="ECO:0000313" key="5">
    <source>
        <dbReference type="EMBL" id="MCW9706767.1"/>
    </source>
</evidence>
<dbReference type="SUPFAM" id="SSF52058">
    <property type="entry name" value="L domain-like"/>
    <property type="match status" value="1"/>
</dbReference>
<evidence type="ECO:0000256" key="4">
    <source>
        <dbReference type="ARBA" id="ARBA00022840"/>
    </source>
</evidence>
<name>A0ABT3PLJ0_9BACT</name>
<dbReference type="Gene3D" id="3.80.10.10">
    <property type="entry name" value="Ribonuclease Inhibitor"/>
    <property type="match status" value="1"/>
</dbReference>
<protein>
    <recommendedName>
        <fullName evidence="7">Leucine rich repeat-containing protein</fullName>
    </recommendedName>
</protein>
<organism evidence="5 6">
    <name type="scientific">Fodinibius salsisoli</name>
    <dbReference type="NCBI Taxonomy" id="2820877"/>
    <lineage>
        <taxon>Bacteria</taxon>
        <taxon>Pseudomonadati</taxon>
        <taxon>Balneolota</taxon>
        <taxon>Balneolia</taxon>
        <taxon>Balneolales</taxon>
        <taxon>Balneolaceae</taxon>
        <taxon>Fodinibius</taxon>
    </lineage>
</organism>
<dbReference type="Proteomes" id="UP001207918">
    <property type="component" value="Unassembled WGS sequence"/>
</dbReference>
<dbReference type="PANTHER" id="PTHR48056:SF81">
    <property type="entry name" value="RECEPTOR PROTEIN-TYROSINE KINASE CEPR1"/>
    <property type="match status" value="1"/>
</dbReference>
<comment type="caution">
    <text evidence="5">The sequence shown here is derived from an EMBL/GenBank/DDBJ whole genome shotgun (WGS) entry which is preliminary data.</text>
</comment>
<keyword evidence="6" id="KW-1185">Reference proteome</keyword>
<evidence type="ECO:0008006" key="7">
    <source>
        <dbReference type="Google" id="ProtNLM"/>
    </source>
</evidence>
<dbReference type="PANTHER" id="PTHR48056">
    <property type="entry name" value="LRR RECEPTOR-LIKE SERINE/THREONINE-PROTEIN KINASE-RELATED"/>
    <property type="match status" value="1"/>
</dbReference>
<accession>A0ABT3PLJ0</accession>
<keyword evidence="3" id="KW-0547">Nucleotide-binding</keyword>
<keyword evidence="2" id="KW-0677">Repeat</keyword>
<evidence type="ECO:0000313" key="6">
    <source>
        <dbReference type="Proteomes" id="UP001207918"/>
    </source>
</evidence>
<feature type="non-terminal residue" evidence="5">
    <location>
        <position position="1"/>
    </location>
</feature>
<sequence>TQLRRISLRGHGLTGEFPQYVNNGNFRDLNILILAGNELTGTLPDFNNLQSLYSLDVGYNNLTGDIGTIPDLPDHIRIIRISGNNFSGPFPQSGWPEYSQLKTIQMESNALTGSIPCSFWSKIDNPTLDYAWFQDNKISDPCSSGAEAMQGNGKLKLAY</sequence>
<proteinExistence type="predicted"/>
<reference evidence="5 6" key="1">
    <citation type="submission" date="2021-03" db="EMBL/GenBank/DDBJ databases">
        <title>Aliifodinibius sp. nov., a new bacterium isolated from saline soil.</title>
        <authorList>
            <person name="Galisteo C."/>
            <person name="De La Haba R."/>
            <person name="Sanchez-Porro C."/>
            <person name="Ventosa A."/>
        </authorList>
    </citation>
    <scope>NUCLEOTIDE SEQUENCE [LARGE SCALE GENOMIC DNA]</scope>
    <source>
        <strain evidence="5 6">1BSP15-2V2</strain>
    </source>
</reference>
<evidence type="ECO:0000256" key="3">
    <source>
        <dbReference type="ARBA" id="ARBA00022741"/>
    </source>
</evidence>
<gene>
    <name evidence="5" type="ORF">J6I44_07855</name>
</gene>
<dbReference type="EMBL" id="JAGGJA010000004">
    <property type="protein sequence ID" value="MCW9706767.1"/>
    <property type="molecule type" value="Genomic_DNA"/>
</dbReference>
<keyword evidence="4" id="KW-0067">ATP-binding</keyword>
<dbReference type="InterPro" id="IPR032675">
    <property type="entry name" value="LRR_dom_sf"/>
</dbReference>
<keyword evidence="1" id="KW-0433">Leucine-rich repeat</keyword>
<dbReference type="InterPro" id="IPR050647">
    <property type="entry name" value="Plant_LRR-RLKs"/>
</dbReference>